<dbReference type="EMBL" id="JBHSIS010000007">
    <property type="protein sequence ID" value="MFC4855211.1"/>
    <property type="molecule type" value="Genomic_DNA"/>
</dbReference>
<dbReference type="PANTHER" id="PTHR21666:SF289">
    <property type="entry name" value="L-ALA--D-GLU ENDOPEPTIDASE"/>
    <property type="match status" value="1"/>
</dbReference>
<evidence type="ECO:0000313" key="4">
    <source>
        <dbReference type="EMBL" id="MFC4855211.1"/>
    </source>
</evidence>
<proteinExistence type="predicted"/>
<keyword evidence="5" id="KW-1185">Reference proteome</keyword>
<dbReference type="RefSeq" id="WP_378057159.1">
    <property type="nucleotide sequence ID" value="NZ_JBHSIS010000007.1"/>
</dbReference>
<name>A0ABV9S6M9_9PSEU</name>
<dbReference type="Pfam" id="PF01551">
    <property type="entry name" value="Peptidase_M23"/>
    <property type="match status" value="1"/>
</dbReference>
<dbReference type="Proteomes" id="UP001595859">
    <property type="component" value="Unassembled WGS sequence"/>
</dbReference>
<dbReference type="EC" id="3.4.24.-" evidence="4"/>
<keyword evidence="4" id="KW-0378">Hydrolase</keyword>
<dbReference type="GO" id="GO:0016787">
    <property type="term" value="F:hydrolase activity"/>
    <property type="evidence" value="ECO:0007669"/>
    <property type="project" value="UniProtKB-KW"/>
</dbReference>
<evidence type="ECO:0000313" key="5">
    <source>
        <dbReference type="Proteomes" id="UP001595859"/>
    </source>
</evidence>
<comment type="caution">
    <text evidence="4">The sequence shown here is derived from an EMBL/GenBank/DDBJ whole genome shotgun (WGS) entry which is preliminary data.</text>
</comment>
<feature type="signal peptide" evidence="2">
    <location>
        <begin position="1"/>
        <end position="25"/>
    </location>
</feature>
<organism evidence="4 5">
    <name type="scientific">Actinophytocola glycyrrhizae</name>
    <dbReference type="NCBI Taxonomy" id="2044873"/>
    <lineage>
        <taxon>Bacteria</taxon>
        <taxon>Bacillati</taxon>
        <taxon>Actinomycetota</taxon>
        <taxon>Actinomycetes</taxon>
        <taxon>Pseudonocardiales</taxon>
        <taxon>Pseudonocardiaceae</taxon>
    </lineage>
</organism>
<reference evidence="5" key="1">
    <citation type="journal article" date="2019" name="Int. J. Syst. Evol. Microbiol.">
        <title>The Global Catalogue of Microorganisms (GCM) 10K type strain sequencing project: providing services to taxonomists for standard genome sequencing and annotation.</title>
        <authorList>
            <consortium name="The Broad Institute Genomics Platform"/>
            <consortium name="The Broad Institute Genome Sequencing Center for Infectious Disease"/>
            <person name="Wu L."/>
            <person name="Ma J."/>
        </authorList>
    </citation>
    <scope>NUCLEOTIDE SEQUENCE [LARGE SCALE GENOMIC DNA]</scope>
    <source>
        <strain evidence="5">ZS-22-S1</strain>
    </source>
</reference>
<accession>A0ABV9S6M9</accession>
<dbReference type="Gene3D" id="2.70.70.10">
    <property type="entry name" value="Glucose Permease (Domain IIA)"/>
    <property type="match status" value="1"/>
</dbReference>
<sequence length="173" mass="18288">MSLRMIGAFVAAVTAALTLAAPASADVGAQALNLRTPFDCGQVWNANTRTNHNPQLSVDFQRSGALGKNVRSSAAGVVETRRDLGNTSYGKYLVIRHSGGWKTLYAHLNSFNVSVGQNVNTGTIIGKVGSTGGSTGPHLHYEQRLNGVVQRVVLNGVHIRYYGNTSITSSTGC</sequence>
<dbReference type="InterPro" id="IPR016047">
    <property type="entry name" value="M23ase_b-sheet_dom"/>
</dbReference>
<dbReference type="CDD" id="cd12797">
    <property type="entry name" value="M23_peptidase"/>
    <property type="match status" value="1"/>
</dbReference>
<evidence type="ECO:0000256" key="2">
    <source>
        <dbReference type="SAM" id="SignalP"/>
    </source>
</evidence>
<dbReference type="InterPro" id="IPR050570">
    <property type="entry name" value="Cell_wall_metabolism_enzyme"/>
</dbReference>
<dbReference type="PANTHER" id="PTHR21666">
    <property type="entry name" value="PEPTIDASE-RELATED"/>
    <property type="match status" value="1"/>
</dbReference>
<dbReference type="InterPro" id="IPR011055">
    <property type="entry name" value="Dup_hybrid_motif"/>
</dbReference>
<feature type="domain" description="M23ase beta-sheet core" evidence="3">
    <location>
        <begin position="64"/>
        <end position="148"/>
    </location>
</feature>
<evidence type="ECO:0000256" key="1">
    <source>
        <dbReference type="ARBA" id="ARBA00022729"/>
    </source>
</evidence>
<evidence type="ECO:0000259" key="3">
    <source>
        <dbReference type="Pfam" id="PF01551"/>
    </source>
</evidence>
<keyword evidence="1 2" id="KW-0732">Signal</keyword>
<feature type="chain" id="PRO_5045338084" evidence="2">
    <location>
        <begin position="26"/>
        <end position="173"/>
    </location>
</feature>
<dbReference type="SUPFAM" id="SSF51261">
    <property type="entry name" value="Duplicated hybrid motif"/>
    <property type="match status" value="1"/>
</dbReference>
<protein>
    <submittedName>
        <fullName evidence="4">M23 family metallopeptidase</fullName>
        <ecNumber evidence="4">3.4.24.-</ecNumber>
    </submittedName>
</protein>
<gene>
    <name evidence="4" type="ORF">ACFPCV_17015</name>
</gene>